<dbReference type="AlphaFoldDB" id="A0A2P7EAC5"/>
<protein>
    <recommendedName>
        <fullName evidence="1">HEPN domain-containing protein</fullName>
    </recommendedName>
</protein>
<dbReference type="Gene3D" id="1.20.120.330">
    <property type="entry name" value="Nucleotidyltransferases domain 2"/>
    <property type="match status" value="1"/>
</dbReference>
<reference evidence="3" key="1">
    <citation type="submission" date="2018-03" db="EMBL/GenBank/DDBJ databases">
        <title>Ecological and genomic features of two cosmopolitan and abundant freshwater picocyanobacteria.</title>
        <authorList>
            <person name="Cabello-Yeves P.J."/>
            <person name="Picazo A."/>
            <person name="Camacho A."/>
            <person name="Callieri C."/>
            <person name="Rosselli R."/>
            <person name="Roda-Garcia J."/>
            <person name="Coutinho F.H."/>
            <person name="Rodriguez-Valera F."/>
        </authorList>
    </citation>
    <scope>NUCLEOTIDE SEQUENCE [LARGE SCALE GENOMIC DNA]</scope>
    <source>
        <strain evidence="3">Tous</strain>
    </source>
</reference>
<dbReference type="Proteomes" id="UP000240206">
    <property type="component" value="Unassembled WGS sequence"/>
</dbReference>
<dbReference type="EMBL" id="PXVC01000241">
    <property type="protein sequence ID" value="PSI00167.1"/>
    <property type="molecule type" value="Genomic_DNA"/>
</dbReference>
<dbReference type="RefSeq" id="WP_106501191.1">
    <property type="nucleotide sequence ID" value="NZ_PXVC01000241.1"/>
</dbReference>
<organism evidence="2 3">
    <name type="scientific">Synechococcus lacustris str. Tous</name>
    <dbReference type="NCBI Taxonomy" id="1910958"/>
    <lineage>
        <taxon>Bacteria</taxon>
        <taxon>Bacillati</taxon>
        <taxon>Cyanobacteriota</taxon>
        <taxon>Cyanophyceae</taxon>
        <taxon>Synechococcales</taxon>
        <taxon>Synechococcaceae</taxon>
        <taxon>Synechococcus</taxon>
    </lineage>
</organism>
<dbReference type="SUPFAM" id="SSF81593">
    <property type="entry name" value="Nucleotidyltransferase substrate binding subunit/domain"/>
    <property type="match status" value="1"/>
</dbReference>
<evidence type="ECO:0000313" key="3">
    <source>
        <dbReference type="Proteomes" id="UP000240206"/>
    </source>
</evidence>
<dbReference type="InterPro" id="IPR007842">
    <property type="entry name" value="HEPN_dom"/>
</dbReference>
<proteinExistence type="predicted"/>
<sequence length="123" mass="14072">MSPAEDAQLLIAIVQRHMRSLRLSLDPSYPDEDWGFTAQQALEKLLKTWIVLSDRLPPRIHDLADLAELAEKRLEPKLLELQVFAVEARYEEGPFPLPASRQYLLAALEVQLQLCVAEIQQKL</sequence>
<evidence type="ECO:0000313" key="2">
    <source>
        <dbReference type="EMBL" id="PSI00167.1"/>
    </source>
</evidence>
<name>A0A2P7EAC5_9SYNE</name>
<evidence type="ECO:0000259" key="1">
    <source>
        <dbReference type="Pfam" id="PF05168"/>
    </source>
</evidence>
<feature type="domain" description="HEPN" evidence="1">
    <location>
        <begin position="33"/>
        <end position="92"/>
    </location>
</feature>
<comment type="caution">
    <text evidence="2">The sequence shown here is derived from an EMBL/GenBank/DDBJ whole genome shotgun (WGS) entry which is preliminary data.</text>
</comment>
<gene>
    <name evidence="2" type="ORF">C7K08_14625</name>
</gene>
<keyword evidence="3" id="KW-1185">Reference proteome</keyword>
<accession>A0A2P7EAC5</accession>
<dbReference type="Pfam" id="PF05168">
    <property type="entry name" value="HEPN"/>
    <property type="match status" value="1"/>
</dbReference>